<organism evidence="1 2">
    <name type="scientific">Brachionus calyciflorus</name>
    <dbReference type="NCBI Taxonomy" id="104777"/>
    <lineage>
        <taxon>Eukaryota</taxon>
        <taxon>Metazoa</taxon>
        <taxon>Spiralia</taxon>
        <taxon>Gnathifera</taxon>
        <taxon>Rotifera</taxon>
        <taxon>Eurotatoria</taxon>
        <taxon>Monogononta</taxon>
        <taxon>Pseudotrocha</taxon>
        <taxon>Ploima</taxon>
        <taxon>Brachionidae</taxon>
        <taxon>Brachionus</taxon>
    </lineage>
</organism>
<gene>
    <name evidence="1" type="ORF">OXX778_LOCUS20206</name>
</gene>
<dbReference type="GO" id="GO:0003676">
    <property type="term" value="F:nucleic acid binding"/>
    <property type="evidence" value="ECO:0007669"/>
    <property type="project" value="InterPro"/>
</dbReference>
<evidence type="ECO:0000313" key="2">
    <source>
        <dbReference type="Proteomes" id="UP000663879"/>
    </source>
</evidence>
<name>A0A814MMA9_9BILA</name>
<accession>A0A814MMA9</accession>
<dbReference type="Proteomes" id="UP000663879">
    <property type="component" value="Unassembled WGS sequence"/>
</dbReference>
<dbReference type="EMBL" id="CAJNOC010006592">
    <property type="protein sequence ID" value="CAF1081318.1"/>
    <property type="molecule type" value="Genomic_DNA"/>
</dbReference>
<keyword evidence="2" id="KW-1185">Reference proteome</keyword>
<evidence type="ECO:0000313" key="1">
    <source>
        <dbReference type="EMBL" id="CAF1081318.1"/>
    </source>
</evidence>
<comment type="caution">
    <text evidence="1">The sequence shown here is derived from an EMBL/GenBank/DDBJ whole genome shotgun (WGS) entry which is preliminary data.</text>
</comment>
<evidence type="ECO:0008006" key="3">
    <source>
        <dbReference type="Google" id="ProtNLM"/>
    </source>
</evidence>
<reference evidence="1" key="1">
    <citation type="submission" date="2021-02" db="EMBL/GenBank/DDBJ databases">
        <authorList>
            <person name="Nowell W R."/>
        </authorList>
    </citation>
    <scope>NUCLEOTIDE SEQUENCE</scope>
    <source>
        <strain evidence="1">Ploen Becks lab</strain>
    </source>
</reference>
<dbReference type="AlphaFoldDB" id="A0A814MMA9"/>
<protein>
    <recommendedName>
        <fullName evidence="3">Tc1-like transposase DDE domain-containing protein</fullName>
    </recommendedName>
</protein>
<dbReference type="InterPro" id="IPR036397">
    <property type="entry name" value="RNaseH_sf"/>
</dbReference>
<proteinExistence type="predicted"/>
<sequence length="183" mass="21877">MFQNNLYRYGYERIIETHLKNLVNAKLQSICLETPAQSPDINVIELVWSDLKRFVRSKQPKTVDDIVKSVRLFEKSHKKNVKIIRKQRLKHQVWINWENKRPWSFSRNKWVENWEKKVYVRRIVEGTWVLEMNDLGTRDDLNPEGNFRGQQSLLTVGRAHPAYNSVDPETYSHTQTVDSNWRP</sequence>
<dbReference type="Gene3D" id="3.30.420.10">
    <property type="entry name" value="Ribonuclease H-like superfamily/Ribonuclease H"/>
    <property type="match status" value="1"/>
</dbReference>